<keyword evidence="2" id="KW-1185">Reference proteome</keyword>
<proteinExistence type="predicted"/>
<evidence type="ECO:0000313" key="3">
    <source>
        <dbReference type="WBParaSite" id="TCNE_0001654801-mRNA-1"/>
    </source>
</evidence>
<reference evidence="1 2" key="2">
    <citation type="submission" date="2018-11" db="EMBL/GenBank/DDBJ databases">
        <authorList>
            <consortium name="Pathogen Informatics"/>
        </authorList>
    </citation>
    <scope>NUCLEOTIDE SEQUENCE [LARGE SCALE GENOMIC DNA]</scope>
</reference>
<evidence type="ECO:0000313" key="1">
    <source>
        <dbReference type="EMBL" id="VDM47868.1"/>
    </source>
</evidence>
<dbReference type="InterPro" id="IPR009290">
    <property type="entry name" value="Radial_spoke_3"/>
</dbReference>
<dbReference type="EMBL" id="UYWY01023688">
    <property type="protein sequence ID" value="VDM47868.1"/>
    <property type="molecule type" value="Genomic_DNA"/>
</dbReference>
<evidence type="ECO:0000313" key="2">
    <source>
        <dbReference type="Proteomes" id="UP000050794"/>
    </source>
</evidence>
<accession>A0A183V727</accession>
<dbReference type="Pfam" id="PF06098">
    <property type="entry name" value="Radial_spoke_3"/>
    <property type="match status" value="1"/>
</dbReference>
<protein>
    <submittedName>
        <fullName evidence="3">Radial spoke head protein 3-like protein</fullName>
    </submittedName>
</protein>
<name>A0A183V727_TOXCA</name>
<dbReference type="Proteomes" id="UP000050794">
    <property type="component" value="Unassembled WGS sequence"/>
</dbReference>
<dbReference type="AlphaFoldDB" id="A0A183V727"/>
<sequence length="381" mass="43091">MEACNIMVDPRVYRGSVIANRRAQEQRLHKEIHKQEHERRFRADVIRNRLSMGLSRYVRGPTETHATKPSRISRLASLAGYERLPRPKPLPKNGITRVIPSGRIPSRFPKDIPIDQRGIDRGVCAKSRATFKNVRLLPVETPSPIKYATAAVDRLGGIRRSISTPPPTAAGFVGRNDALVQTSDSFDEHVQPIVDEMVIATLDTAITSLVEEERCAHEANKTAKLIDELNHERAITQKLIKEIGQTKHVHAEKIREKEETIREYEKRESAQIAVKIVEQLIGGTIEKVVDSGLVEETAKVKHVAADTRQLHEKSLKQKLVLAELENDFVPWLLRRVDNTMQHCIASSCLEDGNDQLSYFCSEGRIRDLSKTKVNEKLHGKR</sequence>
<dbReference type="WBParaSite" id="TCNE_0001654801-mRNA-1">
    <property type="protein sequence ID" value="TCNE_0001654801-mRNA-1"/>
    <property type="gene ID" value="TCNE_0001654801"/>
</dbReference>
<organism evidence="2 3">
    <name type="scientific">Toxocara canis</name>
    <name type="common">Canine roundworm</name>
    <dbReference type="NCBI Taxonomy" id="6265"/>
    <lineage>
        <taxon>Eukaryota</taxon>
        <taxon>Metazoa</taxon>
        <taxon>Ecdysozoa</taxon>
        <taxon>Nematoda</taxon>
        <taxon>Chromadorea</taxon>
        <taxon>Rhabditida</taxon>
        <taxon>Spirurina</taxon>
        <taxon>Ascaridomorpha</taxon>
        <taxon>Ascaridoidea</taxon>
        <taxon>Toxocaridae</taxon>
        <taxon>Toxocara</taxon>
    </lineage>
</organism>
<gene>
    <name evidence="1" type="ORF">TCNE_LOCUS16547</name>
</gene>
<reference evidence="3" key="1">
    <citation type="submission" date="2016-06" db="UniProtKB">
        <authorList>
            <consortium name="WormBaseParasite"/>
        </authorList>
    </citation>
    <scope>IDENTIFICATION</scope>
</reference>